<evidence type="ECO:0000313" key="2">
    <source>
        <dbReference type="Proteomes" id="UP001056120"/>
    </source>
</evidence>
<gene>
    <name evidence="1" type="ORF">L1987_81221</name>
</gene>
<dbReference type="EMBL" id="CM042044">
    <property type="protein sequence ID" value="KAI3687524.1"/>
    <property type="molecule type" value="Genomic_DNA"/>
</dbReference>
<dbReference type="Proteomes" id="UP001056120">
    <property type="component" value="Linkage Group LG27"/>
</dbReference>
<sequence>MDHMATKVESCNHTQKLEINIVYEPWSIFLLVRVGWGGVGCMVSEKTDLNVAIRYSSSLSLHTYFSNGITKMYHALDEKFVMGTKLAREVLLRQVPSQEFAEKKHLEGFWLVNTNPQFRSHVGLKNEDLGVDRELKNNMIWWGVRRQVMFIGKHKESSKTQSSSSFVQGEEEPKKSCW</sequence>
<keyword evidence="2" id="KW-1185">Reference proteome</keyword>
<accession>A0ACB8YP52</accession>
<reference evidence="1 2" key="2">
    <citation type="journal article" date="2022" name="Mol. Ecol. Resour.">
        <title>The genomes of chicory, endive, great burdock and yacon provide insights into Asteraceae paleo-polyploidization history and plant inulin production.</title>
        <authorList>
            <person name="Fan W."/>
            <person name="Wang S."/>
            <person name="Wang H."/>
            <person name="Wang A."/>
            <person name="Jiang F."/>
            <person name="Liu H."/>
            <person name="Zhao H."/>
            <person name="Xu D."/>
            <person name="Zhang Y."/>
        </authorList>
    </citation>
    <scope>NUCLEOTIDE SEQUENCE [LARGE SCALE GENOMIC DNA]</scope>
    <source>
        <strain evidence="2">cv. Yunnan</strain>
        <tissue evidence="1">Leaves</tissue>
    </source>
</reference>
<comment type="caution">
    <text evidence="1">The sequence shown here is derived from an EMBL/GenBank/DDBJ whole genome shotgun (WGS) entry which is preliminary data.</text>
</comment>
<proteinExistence type="predicted"/>
<evidence type="ECO:0000313" key="1">
    <source>
        <dbReference type="EMBL" id="KAI3687524.1"/>
    </source>
</evidence>
<reference evidence="2" key="1">
    <citation type="journal article" date="2022" name="Mol. Ecol. Resour.">
        <title>The genomes of chicory, endive, great burdock and yacon provide insights into Asteraceae palaeo-polyploidization history and plant inulin production.</title>
        <authorList>
            <person name="Fan W."/>
            <person name="Wang S."/>
            <person name="Wang H."/>
            <person name="Wang A."/>
            <person name="Jiang F."/>
            <person name="Liu H."/>
            <person name="Zhao H."/>
            <person name="Xu D."/>
            <person name="Zhang Y."/>
        </authorList>
    </citation>
    <scope>NUCLEOTIDE SEQUENCE [LARGE SCALE GENOMIC DNA]</scope>
    <source>
        <strain evidence="2">cv. Yunnan</strain>
    </source>
</reference>
<organism evidence="1 2">
    <name type="scientific">Smallanthus sonchifolius</name>
    <dbReference type="NCBI Taxonomy" id="185202"/>
    <lineage>
        <taxon>Eukaryota</taxon>
        <taxon>Viridiplantae</taxon>
        <taxon>Streptophyta</taxon>
        <taxon>Embryophyta</taxon>
        <taxon>Tracheophyta</taxon>
        <taxon>Spermatophyta</taxon>
        <taxon>Magnoliopsida</taxon>
        <taxon>eudicotyledons</taxon>
        <taxon>Gunneridae</taxon>
        <taxon>Pentapetalae</taxon>
        <taxon>asterids</taxon>
        <taxon>campanulids</taxon>
        <taxon>Asterales</taxon>
        <taxon>Asteraceae</taxon>
        <taxon>Asteroideae</taxon>
        <taxon>Heliantheae alliance</taxon>
        <taxon>Millerieae</taxon>
        <taxon>Smallanthus</taxon>
    </lineage>
</organism>
<protein>
    <submittedName>
        <fullName evidence="1">Uncharacterized protein</fullName>
    </submittedName>
</protein>
<name>A0ACB8YP52_9ASTR</name>